<keyword evidence="1" id="KW-0472">Membrane</keyword>
<keyword evidence="3" id="KW-1185">Reference proteome</keyword>
<comment type="caution">
    <text evidence="2">The sequence shown here is derived from an EMBL/GenBank/DDBJ whole genome shotgun (WGS) entry which is preliminary data.</text>
</comment>
<protein>
    <submittedName>
        <fullName evidence="2">Uncharacterized protein</fullName>
    </submittedName>
</protein>
<reference evidence="2 3" key="1">
    <citation type="submission" date="2015-03" db="EMBL/GenBank/DDBJ databases">
        <title>Genome sequence of Pseudoalteromonas aurantia.</title>
        <authorList>
            <person name="Xie B.-B."/>
            <person name="Rong J.-C."/>
            <person name="Qin Q.-L."/>
            <person name="Zhang Y.-Z."/>
        </authorList>
    </citation>
    <scope>NUCLEOTIDE SEQUENCE [LARGE SCALE GENOMIC DNA]</scope>
    <source>
        <strain evidence="2 3">208</strain>
    </source>
</reference>
<dbReference type="Proteomes" id="UP000615755">
    <property type="component" value="Unassembled WGS sequence"/>
</dbReference>
<evidence type="ECO:0000313" key="2">
    <source>
        <dbReference type="EMBL" id="MBE0366261.1"/>
    </source>
</evidence>
<evidence type="ECO:0000256" key="1">
    <source>
        <dbReference type="SAM" id="Phobius"/>
    </source>
</evidence>
<evidence type="ECO:0000313" key="3">
    <source>
        <dbReference type="Proteomes" id="UP000615755"/>
    </source>
</evidence>
<dbReference type="EMBL" id="AQGV01000009">
    <property type="protein sequence ID" value="MBE0366261.1"/>
    <property type="molecule type" value="Genomic_DNA"/>
</dbReference>
<name>A0ABR9E5N5_9GAMM</name>
<proteinExistence type="predicted"/>
<organism evidence="2 3">
    <name type="scientific">Pseudoalteromonas aurantia 208</name>
    <dbReference type="NCBI Taxonomy" id="1314867"/>
    <lineage>
        <taxon>Bacteria</taxon>
        <taxon>Pseudomonadati</taxon>
        <taxon>Pseudomonadota</taxon>
        <taxon>Gammaproteobacteria</taxon>
        <taxon>Alteromonadales</taxon>
        <taxon>Pseudoalteromonadaceae</taxon>
        <taxon>Pseudoalteromonas</taxon>
    </lineage>
</organism>
<sequence length="40" mass="3835">MGGSKGGSSGNLKLLAGGLVELGSIFGSGLLVFVRAVNTA</sequence>
<keyword evidence="1" id="KW-1133">Transmembrane helix</keyword>
<keyword evidence="1" id="KW-0812">Transmembrane</keyword>
<accession>A0ABR9E5N5</accession>
<gene>
    <name evidence="2" type="ORF">PAUR_a3226</name>
</gene>
<feature type="transmembrane region" description="Helical" evidence="1">
    <location>
        <begin position="12"/>
        <end position="34"/>
    </location>
</feature>